<dbReference type="InterPro" id="IPR001851">
    <property type="entry name" value="ABC_transp_permease"/>
</dbReference>
<dbReference type="Pfam" id="PF02653">
    <property type="entry name" value="BPD_transp_2"/>
    <property type="match status" value="1"/>
</dbReference>
<evidence type="ECO:0000256" key="2">
    <source>
        <dbReference type="ARBA" id="ARBA00022475"/>
    </source>
</evidence>
<evidence type="ECO:0000256" key="1">
    <source>
        <dbReference type="ARBA" id="ARBA00004651"/>
    </source>
</evidence>
<evidence type="ECO:0000256" key="5">
    <source>
        <dbReference type="ARBA" id="ARBA00023136"/>
    </source>
</evidence>
<evidence type="ECO:0000256" key="6">
    <source>
        <dbReference type="SAM" id="Phobius"/>
    </source>
</evidence>
<dbReference type="RefSeq" id="WP_181340474.1">
    <property type="nucleotide sequence ID" value="NZ_JAAKDE010000039.1"/>
</dbReference>
<dbReference type="PANTHER" id="PTHR30482">
    <property type="entry name" value="HIGH-AFFINITY BRANCHED-CHAIN AMINO ACID TRANSPORT SYSTEM PERMEASE"/>
    <property type="match status" value="1"/>
</dbReference>
<feature type="transmembrane region" description="Helical" evidence="6">
    <location>
        <begin position="248"/>
        <end position="270"/>
    </location>
</feature>
<gene>
    <name evidence="7" type="ORF">G5B42_10730</name>
</gene>
<feature type="transmembrane region" description="Helical" evidence="6">
    <location>
        <begin position="158"/>
        <end position="176"/>
    </location>
</feature>
<dbReference type="EMBL" id="JAAKDE010000039">
    <property type="protein sequence ID" value="MBA2134006.1"/>
    <property type="molecule type" value="Genomic_DNA"/>
</dbReference>
<comment type="subcellular location">
    <subcellularLocation>
        <location evidence="1">Cell membrane</location>
        <topology evidence="1">Multi-pass membrane protein</topology>
    </subcellularLocation>
</comment>
<evidence type="ECO:0000313" key="8">
    <source>
        <dbReference type="Proteomes" id="UP000657177"/>
    </source>
</evidence>
<accession>A0A8J6I238</accession>
<dbReference type="InterPro" id="IPR043428">
    <property type="entry name" value="LivM-like"/>
</dbReference>
<dbReference type="GO" id="GO:0005886">
    <property type="term" value="C:plasma membrane"/>
    <property type="evidence" value="ECO:0007669"/>
    <property type="project" value="UniProtKB-SubCell"/>
</dbReference>
<feature type="transmembrane region" description="Helical" evidence="6">
    <location>
        <begin position="208"/>
        <end position="228"/>
    </location>
</feature>
<evidence type="ECO:0000256" key="4">
    <source>
        <dbReference type="ARBA" id="ARBA00022989"/>
    </source>
</evidence>
<sequence>MKRFLNSWTGIIITFALLYALRGILPAAFLTEVVIFSIYAMGCSFLIGRLGLTSFGQPAFLAFGAYGAGVYLYYFGHNSFVAILVGILASLVLNMLVGSFMVRLNSSYFTLCNQAFCVVTFFIFQKALVKWTFGDNGLLLISRMKPTPFIDLTTPKGIYLFAFLVAVAVWLFYYYLMKKSVFGATCLCVKDNELKLRFLGYKTFNIKWLAFVIANTTAGLAGAIYTVYFCMVNANISNVNTASEAVAISMLGGAGTLFGPLVGSFLFIGLKDIASRFISHWEVLVGLLLIIVMLAGEKGIVGTLEGYFEKMKANSSSSTTALTKEGGL</sequence>
<keyword evidence="3 6" id="KW-0812">Transmembrane</keyword>
<evidence type="ECO:0000313" key="7">
    <source>
        <dbReference type="EMBL" id="MBA2134006.1"/>
    </source>
</evidence>
<feature type="transmembrane region" description="Helical" evidence="6">
    <location>
        <begin position="5"/>
        <end position="21"/>
    </location>
</feature>
<protein>
    <submittedName>
        <fullName evidence="7">Branched-chain amino acid ABC transporter permease</fullName>
    </submittedName>
</protein>
<dbReference type="AlphaFoldDB" id="A0A8J6I238"/>
<reference evidence="7" key="1">
    <citation type="submission" date="2020-06" db="EMBL/GenBank/DDBJ databases">
        <title>Novel chitinolytic bacterium.</title>
        <authorList>
            <person name="Ungkulpasvich U."/>
            <person name="Kosugi A."/>
            <person name="Uke A."/>
        </authorList>
    </citation>
    <scope>NUCLEOTIDE SEQUENCE</scope>
    <source>
        <strain evidence="7">UUS1-1</strain>
    </source>
</reference>
<feature type="transmembrane region" description="Helical" evidence="6">
    <location>
        <begin position="27"/>
        <end position="48"/>
    </location>
</feature>
<feature type="transmembrane region" description="Helical" evidence="6">
    <location>
        <begin position="80"/>
        <end position="101"/>
    </location>
</feature>
<name>A0A8J6I238_9FIRM</name>
<keyword evidence="2" id="KW-1003">Cell membrane</keyword>
<keyword evidence="4 6" id="KW-1133">Transmembrane helix</keyword>
<dbReference type="GO" id="GO:0015658">
    <property type="term" value="F:branched-chain amino acid transmembrane transporter activity"/>
    <property type="evidence" value="ECO:0007669"/>
    <property type="project" value="InterPro"/>
</dbReference>
<feature type="transmembrane region" description="Helical" evidence="6">
    <location>
        <begin position="55"/>
        <end position="74"/>
    </location>
</feature>
<feature type="transmembrane region" description="Helical" evidence="6">
    <location>
        <begin position="277"/>
        <end position="296"/>
    </location>
</feature>
<dbReference type="Proteomes" id="UP000657177">
    <property type="component" value="Unassembled WGS sequence"/>
</dbReference>
<dbReference type="CDD" id="cd06581">
    <property type="entry name" value="TM_PBP1_LivM_like"/>
    <property type="match status" value="1"/>
</dbReference>
<dbReference type="PANTHER" id="PTHR30482:SF17">
    <property type="entry name" value="ABC TRANSPORTER ATP-BINDING PROTEIN"/>
    <property type="match status" value="1"/>
</dbReference>
<keyword evidence="8" id="KW-1185">Reference proteome</keyword>
<proteinExistence type="predicted"/>
<comment type="caution">
    <text evidence="7">The sequence shown here is derived from an EMBL/GenBank/DDBJ whole genome shotgun (WGS) entry which is preliminary data.</text>
</comment>
<organism evidence="7 8">
    <name type="scientific">Capillibacterium thermochitinicola</name>
    <dbReference type="NCBI Taxonomy" id="2699427"/>
    <lineage>
        <taxon>Bacteria</taxon>
        <taxon>Bacillati</taxon>
        <taxon>Bacillota</taxon>
        <taxon>Capillibacterium</taxon>
    </lineage>
</organism>
<feature type="transmembrane region" description="Helical" evidence="6">
    <location>
        <begin position="108"/>
        <end position="128"/>
    </location>
</feature>
<evidence type="ECO:0000256" key="3">
    <source>
        <dbReference type="ARBA" id="ARBA00022692"/>
    </source>
</evidence>
<keyword evidence="5 6" id="KW-0472">Membrane</keyword>